<protein>
    <submittedName>
        <fullName evidence="2">Uncharacterized protein</fullName>
    </submittedName>
</protein>
<dbReference type="EMBL" id="BMAC01000379">
    <property type="protein sequence ID" value="GFP95265.1"/>
    <property type="molecule type" value="Genomic_DNA"/>
</dbReference>
<keyword evidence="1" id="KW-0812">Transmembrane</keyword>
<reference evidence="2" key="1">
    <citation type="submission" date="2020-07" db="EMBL/GenBank/DDBJ databases">
        <title>Ethylene signaling mediates host invasion by parasitic plants.</title>
        <authorList>
            <person name="Yoshida S."/>
        </authorList>
    </citation>
    <scope>NUCLEOTIDE SEQUENCE</scope>
    <source>
        <strain evidence="2">Okayama</strain>
    </source>
</reference>
<dbReference type="OrthoDB" id="1935034at2759"/>
<gene>
    <name evidence="2" type="ORF">PHJA_001670800</name>
</gene>
<accession>A0A830CJI8</accession>
<dbReference type="PANTHER" id="PTHR33306">
    <property type="entry name" value="EXPRESSED PROTEIN-RELATED-RELATED"/>
    <property type="match status" value="1"/>
</dbReference>
<keyword evidence="1" id="KW-1133">Transmembrane helix</keyword>
<evidence type="ECO:0000313" key="3">
    <source>
        <dbReference type="Proteomes" id="UP000653305"/>
    </source>
</evidence>
<feature type="transmembrane region" description="Helical" evidence="1">
    <location>
        <begin position="62"/>
        <end position="79"/>
    </location>
</feature>
<sequence>MGWLTRGRRGVSWKDQTLDSISAPPLGLMVFLGLFIMLMIFETYSEFQEKMERSKMKFRLGLLLLPLVGILVVTVMLLRRRWWLYAAGFRRPAVADDGSLPWGLMLVLVLLIVMVYYRSSFQSFWFRSI</sequence>
<dbReference type="PANTHER" id="PTHR33306:SF29">
    <property type="match status" value="1"/>
</dbReference>
<name>A0A830CJI8_9LAMI</name>
<dbReference type="Proteomes" id="UP000653305">
    <property type="component" value="Unassembled WGS sequence"/>
</dbReference>
<comment type="caution">
    <text evidence="2">The sequence shown here is derived from an EMBL/GenBank/DDBJ whole genome shotgun (WGS) entry which is preliminary data.</text>
</comment>
<keyword evidence="1" id="KW-0472">Membrane</keyword>
<proteinExistence type="predicted"/>
<dbReference type="AlphaFoldDB" id="A0A830CJI8"/>
<organism evidence="2 3">
    <name type="scientific">Phtheirospermum japonicum</name>
    <dbReference type="NCBI Taxonomy" id="374723"/>
    <lineage>
        <taxon>Eukaryota</taxon>
        <taxon>Viridiplantae</taxon>
        <taxon>Streptophyta</taxon>
        <taxon>Embryophyta</taxon>
        <taxon>Tracheophyta</taxon>
        <taxon>Spermatophyta</taxon>
        <taxon>Magnoliopsida</taxon>
        <taxon>eudicotyledons</taxon>
        <taxon>Gunneridae</taxon>
        <taxon>Pentapetalae</taxon>
        <taxon>asterids</taxon>
        <taxon>lamiids</taxon>
        <taxon>Lamiales</taxon>
        <taxon>Orobanchaceae</taxon>
        <taxon>Orobanchaceae incertae sedis</taxon>
        <taxon>Phtheirospermum</taxon>
    </lineage>
</organism>
<evidence type="ECO:0000313" key="2">
    <source>
        <dbReference type="EMBL" id="GFP95265.1"/>
    </source>
</evidence>
<keyword evidence="3" id="KW-1185">Reference proteome</keyword>
<feature type="transmembrane region" description="Helical" evidence="1">
    <location>
        <begin position="20"/>
        <end position="41"/>
    </location>
</feature>
<evidence type="ECO:0000256" key="1">
    <source>
        <dbReference type="SAM" id="Phobius"/>
    </source>
</evidence>
<feature type="transmembrane region" description="Helical" evidence="1">
    <location>
        <begin position="99"/>
        <end position="117"/>
    </location>
</feature>